<feature type="region of interest" description="Disordered" evidence="1">
    <location>
        <begin position="102"/>
        <end position="122"/>
    </location>
</feature>
<evidence type="ECO:0000313" key="2">
    <source>
        <dbReference type="EMBL" id="UYV80379.1"/>
    </source>
</evidence>
<gene>
    <name evidence="2" type="ORF">LAZ67_19000023</name>
</gene>
<reference evidence="2 3" key="1">
    <citation type="submission" date="2022-01" db="EMBL/GenBank/DDBJ databases">
        <title>A chromosomal length assembly of Cordylochernes scorpioides.</title>
        <authorList>
            <person name="Zeh D."/>
            <person name="Zeh J."/>
        </authorList>
    </citation>
    <scope>NUCLEOTIDE SEQUENCE [LARGE SCALE GENOMIC DNA]</scope>
    <source>
        <strain evidence="2">IN4F17</strain>
        <tissue evidence="2">Whole Body</tissue>
    </source>
</reference>
<evidence type="ECO:0000313" key="3">
    <source>
        <dbReference type="Proteomes" id="UP001235939"/>
    </source>
</evidence>
<proteinExistence type="predicted"/>
<evidence type="ECO:0000256" key="1">
    <source>
        <dbReference type="SAM" id="MobiDB-lite"/>
    </source>
</evidence>
<organism evidence="2 3">
    <name type="scientific">Cordylochernes scorpioides</name>
    <dbReference type="NCBI Taxonomy" id="51811"/>
    <lineage>
        <taxon>Eukaryota</taxon>
        <taxon>Metazoa</taxon>
        <taxon>Ecdysozoa</taxon>
        <taxon>Arthropoda</taxon>
        <taxon>Chelicerata</taxon>
        <taxon>Arachnida</taxon>
        <taxon>Pseudoscorpiones</taxon>
        <taxon>Cheliferoidea</taxon>
        <taxon>Chernetidae</taxon>
        <taxon>Cordylochernes</taxon>
    </lineage>
</organism>
<protein>
    <submittedName>
        <fullName evidence="2">BRD7</fullName>
    </submittedName>
</protein>
<keyword evidence="3" id="KW-1185">Reference proteome</keyword>
<dbReference type="Pfam" id="PF12024">
    <property type="entry name" value="DUF3512"/>
    <property type="match status" value="1"/>
</dbReference>
<sequence length="242" mass="27205">MVDMVDNLLDVLTSGEHSKTAKIMEERKQMKEDEEKFRKLMAEKAEPPADPFHDIDLSMLEKDGGRDDGPLSPRHRELQDRLDHTGRLLTDLARIQHQRLSAEPPTHLSHITGPTESETELGESRLQQDSPHSLLTLSLCVYSHSSQPEASLHFLRVSKSRYLQEKRCGVQVTPSSIVTIEGVRKALGISYNQEPRLVAPQQPPSPTPVEGTQYLTTPEIDLTEFLNTGPTLRVCDSPTFHN</sequence>
<accession>A0ABY6LHN8</accession>
<dbReference type="InterPro" id="IPR021900">
    <property type="entry name" value="DUF3512"/>
</dbReference>
<name>A0ABY6LHN8_9ARAC</name>
<dbReference type="EMBL" id="CP092881">
    <property type="protein sequence ID" value="UYV80379.1"/>
    <property type="molecule type" value="Genomic_DNA"/>
</dbReference>
<dbReference type="Proteomes" id="UP001235939">
    <property type="component" value="Chromosome 19"/>
</dbReference>